<proteinExistence type="predicted"/>
<gene>
    <name evidence="1" type="ORF">ACFSOZ_30720</name>
</gene>
<accession>A0ABW4UL49</accession>
<dbReference type="EMBL" id="JBHUGZ010000023">
    <property type="protein sequence ID" value="MFD1986809.1"/>
    <property type="molecule type" value="Genomic_DNA"/>
</dbReference>
<evidence type="ECO:0000313" key="2">
    <source>
        <dbReference type="Proteomes" id="UP001597405"/>
    </source>
</evidence>
<comment type="caution">
    <text evidence="1">The sequence shown here is derived from an EMBL/GenBank/DDBJ whole genome shotgun (WGS) entry which is preliminary data.</text>
</comment>
<evidence type="ECO:0000313" key="1">
    <source>
        <dbReference type="EMBL" id="MFD1986809.1"/>
    </source>
</evidence>
<organism evidence="1 2">
    <name type="scientific">Mesorhizobium newzealandense</name>
    <dbReference type="NCBI Taxonomy" id="1300302"/>
    <lineage>
        <taxon>Bacteria</taxon>
        <taxon>Pseudomonadati</taxon>
        <taxon>Pseudomonadota</taxon>
        <taxon>Alphaproteobacteria</taxon>
        <taxon>Hyphomicrobiales</taxon>
        <taxon>Phyllobacteriaceae</taxon>
        <taxon>Mesorhizobium</taxon>
    </lineage>
</organism>
<protein>
    <submittedName>
        <fullName evidence="1">Uncharacterized protein</fullName>
    </submittedName>
</protein>
<dbReference type="RefSeq" id="WP_379104300.1">
    <property type="nucleotide sequence ID" value="NZ_JBHUGZ010000023.1"/>
</dbReference>
<dbReference type="Proteomes" id="UP001597405">
    <property type="component" value="Unassembled WGS sequence"/>
</dbReference>
<keyword evidence="2" id="KW-1185">Reference proteome</keyword>
<sequence length="72" mass="7680">MKALRDINTAALDLALLKFELEQVGGDKVRPITDRLQKNLDAISAAAAHSVEVKNIVPEGALAFMHVCGPPS</sequence>
<reference evidence="2" key="1">
    <citation type="journal article" date="2019" name="Int. J. Syst. Evol. Microbiol.">
        <title>The Global Catalogue of Microorganisms (GCM) 10K type strain sequencing project: providing services to taxonomists for standard genome sequencing and annotation.</title>
        <authorList>
            <consortium name="The Broad Institute Genomics Platform"/>
            <consortium name="The Broad Institute Genome Sequencing Center for Infectious Disease"/>
            <person name="Wu L."/>
            <person name="Ma J."/>
        </authorList>
    </citation>
    <scope>NUCLEOTIDE SEQUENCE [LARGE SCALE GENOMIC DNA]</scope>
    <source>
        <strain evidence="2">CGMCC 1.16225</strain>
    </source>
</reference>
<name>A0ABW4UL49_9HYPH</name>